<dbReference type="AlphaFoldDB" id="A0A1U7Y1D0"/>
<sequence>MSDQTTTILNLPLSILENILSNLSPKTVFICRSVCKSWLNLISLPEFSKLHLSKSPDNLFIYFSQSSWSELPSTSVFKFINFDDTPHYHNLIYEPNLDLDMKPNFPDAGFSLVGSIHGFVCLFHMHCDSGLDDVYIFNPTTREYITLPEVKGLRKYPNLVTYGFGLDPVRMEYKVVRIYQVETRDPEKRSYYTSEVQVYTLGTGSWRSIGNVKLCFGCRYFGVYLNGKLHWLVGDVDGNESICFIDMQDESSHTFSTAPGFSKENCPNLLNLGVLGNHLCICDNNAESHLDVWVMKEYGVTSSWSKEIVINITPEWNWICYQMIQVLKVFQDGEILFQWWEDVLFTYHPEKKTLTKIEYFRGNFCNFWASTHISNLLSLKNFGTEVVHTL</sequence>
<evidence type="ECO:0000259" key="1">
    <source>
        <dbReference type="PROSITE" id="PS50181"/>
    </source>
</evidence>
<evidence type="ECO:0000313" key="2">
    <source>
        <dbReference type="Proteomes" id="UP000189701"/>
    </source>
</evidence>
<protein>
    <submittedName>
        <fullName evidence="3">F-box protein CPR30-like</fullName>
    </submittedName>
</protein>
<dbReference type="PANTHER" id="PTHR31672">
    <property type="entry name" value="BNACNNG10540D PROTEIN"/>
    <property type="match status" value="1"/>
</dbReference>
<dbReference type="InterPro" id="IPR015915">
    <property type="entry name" value="Kelch-typ_b-propeller"/>
</dbReference>
<dbReference type="Gene3D" id="1.20.1280.50">
    <property type="match status" value="1"/>
</dbReference>
<keyword evidence="2" id="KW-1185">Reference proteome</keyword>
<dbReference type="PANTHER" id="PTHR31672:SF13">
    <property type="entry name" value="F-BOX PROTEIN CPR30-LIKE"/>
    <property type="match status" value="1"/>
</dbReference>
<reference evidence="2" key="1">
    <citation type="journal article" date="2013" name="Genome Biol.">
        <title>Reference genomes and transcriptomes of Nicotiana sylvestris and Nicotiana tomentosiformis.</title>
        <authorList>
            <person name="Sierro N."/>
            <person name="Battey J.N."/>
            <person name="Ouadi S."/>
            <person name="Bovet L."/>
            <person name="Goepfert S."/>
            <person name="Bakaher N."/>
            <person name="Peitsch M.C."/>
            <person name="Ivanov N.V."/>
        </authorList>
    </citation>
    <scope>NUCLEOTIDE SEQUENCE [LARGE SCALE GENOMIC DNA]</scope>
</reference>
<evidence type="ECO:0000313" key="3">
    <source>
        <dbReference type="RefSeq" id="XP_009796943.1"/>
    </source>
</evidence>
<dbReference type="InterPro" id="IPR013187">
    <property type="entry name" value="F-box-assoc_dom_typ3"/>
</dbReference>
<dbReference type="NCBIfam" id="TIGR01640">
    <property type="entry name" value="F_box_assoc_1"/>
    <property type="match status" value="1"/>
</dbReference>
<dbReference type="Pfam" id="PF00646">
    <property type="entry name" value="F-box"/>
    <property type="match status" value="1"/>
</dbReference>
<dbReference type="Pfam" id="PF08268">
    <property type="entry name" value="FBA_3"/>
    <property type="match status" value="1"/>
</dbReference>
<dbReference type="GeneID" id="104243453"/>
<dbReference type="SMART" id="SM00256">
    <property type="entry name" value="FBOX"/>
    <property type="match status" value="1"/>
</dbReference>
<organism evidence="2 3">
    <name type="scientific">Nicotiana sylvestris</name>
    <name type="common">Wood tobacco</name>
    <name type="synonym">South American tobacco</name>
    <dbReference type="NCBI Taxonomy" id="4096"/>
    <lineage>
        <taxon>Eukaryota</taxon>
        <taxon>Viridiplantae</taxon>
        <taxon>Streptophyta</taxon>
        <taxon>Embryophyta</taxon>
        <taxon>Tracheophyta</taxon>
        <taxon>Spermatophyta</taxon>
        <taxon>Magnoliopsida</taxon>
        <taxon>eudicotyledons</taxon>
        <taxon>Gunneridae</taxon>
        <taxon>Pentapetalae</taxon>
        <taxon>asterids</taxon>
        <taxon>lamiids</taxon>
        <taxon>Solanales</taxon>
        <taxon>Solanaceae</taxon>
        <taxon>Nicotianoideae</taxon>
        <taxon>Nicotianeae</taxon>
        <taxon>Nicotiana</taxon>
    </lineage>
</organism>
<accession>A0A1U7Y1D0</accession>
<dbReference type="InterPro" id="IPR036047">
    <property type="entry name" value="F-box-like_dom_sf"/>
</dbReference>
<dbReference type="STRING" id="4096.A0A1U7Y1D0"/>
<dbReference type="KEGG" id="nsy:104243453"/>
<dbReference type="Proteomes" id="UP000189701">
    <property type="component" value="Unplaced"/>
</dbReference>
<dbReference type="InterPro" id="IPR050796">
    <property type="entry name" value="SCF_F-box_component"/>
</dbReference>
<name>A0A1U7Y1D0_NICSY</name>
<reference evidence="3" key="2">
    <citation type="submission" date="2025-08" db="UniProtKB">
        <authorList>
            <consortium name="RefSeq"/>
        </authorList>
    </citation>
    <scope>IDENTIFICATION</scope>
    <source>
        <tissue evidence="3">Leaf</tissue>
    </source>
</reference>
<dbReference type="Gene3D" id="2.120.10.80">
    <property type="entry name" value="Kelch-type beta propeller"/>
    <property type="match status" value="1"/>
</dbReference>
<gene>
    <name evidence="3" type="primary">LOC104243453</name>
</gene>
<proteinExistence type="predicted"/>
<dbReference type="OrthoDB" id="894159at2759"/>
<dbReference type="eggNOG" id="ENOG502SNBV">
    <property type="taxonomic scope" value="Eukaryota"/>
</dbReference>
<feature type="domain" description="F-box" evidence="1">
    <location>
        <begin position="5"/>
        <end position="50"/>
    </location>
</feature>
<dbReference type="RefSeq" id="XP_009796943.1">
    <property type="nucleotide sequence ID" value="XM_009798641.1"/>
</dbReference>
<dbReference type="InterPro" id="IPR001810">
    <property type="entry name" value="F-box_dom"/>
</dbReference>
<dbReference type="SUPFAM" id="SSF81383">
    <property type="entry name" value="F-box domain"/>
    <property type="match status" value="1"/>
</dbReference>
<dbReference type="InterPro" id="IPR017451">
    <property type="entry name" value="F-box-assoc_interact_dom"/>
</dbReference>
<dbReference type="PROSITE" id="PS50181">
    <property type="entry name" value="FBOX"/>
    <property type="match status" value="1"/>
</dbReference>